<dbReference type="EMBL" id="BAABJR010000016">
    <property type="protein sequence ID" value="GAA5213844.1"/>
    <property type="molecule type" value="Genomic_DNA"/>
</dbReference>
<dbReference type="Pfam" id="PF10708">
    <property type="entry name" value="DUF2510"/>
    <property type="match status" value="1"/>
</dbReference>
<feature type="transmembrane region" description="Helical" evidence="2">
    <location>
        <begin position="76"/>
        <end position="97"/>
    </location>
</feature>
<protein>
    <submittedName>
        <fullName evidence="4">DUF2510 domain-containing protein</fullName>
    </submittedName>
</protein>
<feature type="compositionally biased region" description="Gly residues" evidence="1">
    <location>
        <begin position="310"/>
        <end position="323"/>
    </location>
</feature>
<name>A0ABP9TAA6_9ACTN</name>
<feature type="domain" description="DUF2510" evidence="3">
    <location>
        <begin position="5"/>
        <end position="34"/>
    </location>
</feature>
<keyword evidence="2" id="KW-0472">Membrane</keyword>
<organism evidence="4 5">
    <name type="scientific">Streptomyces thinghirensis</name>
    <dbReference type="NCBI Taxonomy" id="551547"/>
    <lineage>
        <taxon>Bacteria</taxon>
        <taxon>Bacillati</taxon>
        <taxon>Actinomycetota</taxon>
        <taxon>Actinomycetes</taxon>
        <taxon>Kitasatosporales</taxon>
        <taxon>Streptomycetaceae</taxon>
        <taxon>Streptomyces</taxon>
    </lineage>
</organism>
<feature type="region of interest" description="Disordered" evidence="1">
    <location>
        <begin position="102"/>
        <end position="136"/>
    </location>
</feature>
<evidence type="ECO:0000313" key="5">
    <source>
        <dbReference type="Proteomes" id="UP001499878"/>
    </source>
</evidence>
<dbReference type="Proteomes" id="UP001499878">
    <property type="component" value="Unassembled WGS sequence"/>
</dbReference>
<feature type="region of interest" description="Disordered" evidence="1">
    <location>
        <begin position="300"/>
        <end position="323"/>
    </location>
</feature>
<keyword evidence="2" id="KW-0812">Transmembrane</keyword>
<feature type="compositionally biased region" description="Pro residues" evidence="1">
    <location>
        <begin position="1"/>
        <end position="12"/>
    </location>
</feature>
<dbReference type="InterPro" id="IPR018929">
    <property type="entry name" value="DUF2510"/>
</dbReference>
<evidence type="ECO:0000256" key="2">
    <source>
        <dbReference type="SAM" id="Phobius"/>
    </source>
</evidence>
<feature type="compositionally biased region" description="Low complexity" evidence="1">
    <location>
        <begin position="104"/>
        <end position="130"/>
    </location>
</feature>
<accession>A0ABP9TAA6</accession>
<sequence>MTPPPGWYPDPSAPHQERWWDGTAWTEHRRAPETTGFGAPPPSQQQPVQYQPVQHQPMRHQQPAHQQQPAPGRGKAVALTTAAAVLVAAIVTGVFVLGEDDGGPAAQAPPTTATSTAPEPVTATPTPSEPSADDPAVVEDQLNGITFPLPTGWVLPEYVTEDDVMMTTDGTYDCPGDGGVCRHGLVISRTVTANAESSPKALAQQDIEDAADDAYDRDLIGNKPFGGIESHEEVASGQVAVAGRAGYYVRWRVKTAKGPGGYVQSLVFPSTVGTESPILVRYVFDAGEDGPPLDDMDRITKGIRPVGDADTGGGVGSGIGPSS</sequence>
<evidence type="ECO:0000313" key="4">
    <source>
        <dbReference type="EMBL" id="GAA5213844.1"/>
    </source>
</evidence>
<reference evidence="5" key="1">
    <citation type="journal article" date="2019" name="Int. J. Syst. Evol. Microbiol.">
        <title>The Global Catalogue of Microorganisms (GCM) 10K type strain sequencing project: providing services to taxonomists for standard genome sequencing and annotation.</title>
        <authorList>
            <consortium name="The Broad Institute Genomics Platform"/>
            <consortium name="The Broad Institute Genome Sequencing Center for Infectious Disease"/>
            <person name="Wu L."/>
            <person name="Ma J."/>
        </authorList>
    </citation>
    <scope>NUCLEOTIDE SEQUENCE [LARGE SCALE GENOMIC DNA]</scope>
    <source>
        <strain evidence="5">JCM 18306</strain>
    </source>
</reference>
<evidence type="ECO:0000256" key="1">
    <source>
        <dbReference type="SAM" id="MobiDB-lite"/>
    </source>
</evidence>
<feature type="region of interest" description="Disordered" evidence="1">
    <location>
        <begin position="1"/>
        <end position="75"/>
    </location>
</feature>
<feature type="compositionally biased region" description="Low complexity" evidence="1">
    <location>
        <begin position="45"/>
        <end position="75"/>
    </location>
</feature>
<dbReference type="RefSeq" id="WP_345635367.1">
    <property type="nucleotide sequence ID" value="NZ_BAABJR010000016.1"/>
</dbReference>
<feature type="compositionally biased region" description="Basic and acidic residues" evidence="1">
    <location>
        <begin position="15"/>
        <end position="32"/>
    </location>
</feature>
<keyword evidence="2" id="KW-1133">Transmembrane helix</keyword>
<gene>
    <name evidence="4" type="ORF">GCM10023323_56420</name>
</gene>
<keyword evidence="5" id="KW-1185">Reference proteome</keyword>
<proteinExistence type="predicted"/>
<evidence type="ECO:0000259" key="3">
    <source>
        <dbReference type="Pfam" id="PF10708"/>
    </source>
</evidence>
<comment type="caution">
    <text evidence="4">The sequence shown here is derived from an EMBL/GenBank/DDBJ whole genome shotgun (WGS) entry which is preliminary data.</text>
</comment>